<dbReference type="InterPro" id="IPR006442">
    <property type="entry name" value="Antitoxin_Phd/YefM"/>
</dbReference>
<dbReference type="Proteomes" id="UP001065613">
    <property type="component" value="Chromosome"/>
</dbReference>
<organism evidence="3">
    <name type="scientific">Woronichinia naegeliana WA131</name>
    <dbReference type="NCBI Taxonomy" id="2824559"/>
    <lineage>
        <taxon>Bacteria</taxon>
        <taxon>Bacillati</taxon>
        <taxon>Cyanobacteriota</taxon>
        <taxon>Cyanophyceae</taxon>
        <taxon>Synechococcales</taxon>
        <taxon>Coelosphaeriaceae</taxon>
        <taxon>Woronichinia</taxon>
    </lineage>
</organism>
<dbReference type="EMBL" id="CP073041">
    <property type="protein sequence ID" value="UXE58804.1"/>
    <property type="molecule type" value="Genomic_DNA"/>
</dbReference>
<dbReference type="KEGG" id="wna:KA717_22665"/>
<evidence type="ECO:0000256" key="2">
    <source>
        <dbReference type="RuleBase" id="RU362080"/>
    </source>
</evidence>
<name>A0A977KSB5_9CYAN</name>
<dbReference type="InterPro" id="IPR036165">
    <property type="entry name" value="YefM-like_sf"/>
</dbReference>
<protein>
    <recommendedName>
        <fullName evidence="2">Antitoxin</fullName>
    </recommendedName>
</protein>
<dbReference type="PANTHER" id="PTHR33713:SF6">
    <property type="entry name" value="ANTITOXIN YEFM"/>
    <property type="match status" value="1"/>
</dbReference>
<reference evidence="3" key="1">
    <citation type="submission" date="2021-04" db="EMBL/GenBank/DDBJ databases">
        <title>Genome sequence of Woronichinia naegeliana from Washington state freshwater lake bloom.</title>
        <authorList>
            <person name="Dreher T.W."/>
        </authorList>
    </citation>
    <scope>NUCLEOTIDE SEQUENCE</scope>
    <source>
        <strain evidence="3">WA131</strain>
    </source>
</reference>
<dbReference type="Gene3D" id="3.40.1620.10">
    <property type="entry name" value="YefM-like domain"/>
    <property type="match status" value="1"/>
</dbReference>
<dbReference type="InterPro" id="IPR051405">
    <property type="entry name" value="phD/YefM_antitoxin"/>
</dbReference>
<dbReference type="NCBIfam" id="TIGR01552">
    <property type="entry name" value="phd_fam"/>
    <property type="match status" value="1"/>
</dbReference>
<evidence type="ECO:0000256" key="1">
    <source>
        <dbReference type="ARBA" id="ARBA00009981"/>
    </source>
</evidence>
<dbReference type="SUPFAM" id="SSF143120">
    <property type="entry name" value="YefM-like"/>
    <property type="match status" value="1"/>
</dbReference>
<proteinExistence type="inferred from homology"/>
<comment type="function">
    <text evidence="2">Antitoxin component of a type II toxin-antitoxin (TA) system.</text>
</comment>
<dbReference type="AlphaFoldDB" id="A0A977KSB5"/>
<dbReference type="Pfam" id="PF02604">
    <property type="entry name" value="PhdYeFM_antitox"/>
    <property type="match status" value="1"/>
</dbReference>
<dbReference type="PANTHER" id="PTHR33713">
    <property type="entry name" value="ANTITOXIN YAFN-RELATED"/>
    <property type="match status" value="1"/>
</dbReference>
<gene>
    <name evidence="3" type="ORF">KA717_22665</name>
</gene>
<comment type="similarity">
    <text evidence="1 2">Belongs to the phD/YefM antitoxin family.</text>
</comment>
<accession>A0A977KSB5</accession>
<evidence type="ECO:0000313" key="3">
    <source>
        <dbReference type="EMBL" id="UXE58804.1"/>
    </source>
</evidence>
<sequence>MNSITINQFKNDLQDLIKQVINQHIPIKITNQDGQDFIVISAEDWEQQQETLLVLQNSNLMQQIAYSMATHTQNQGYSPNQEELNEILSI</sequence>